<evidence type="ECO:0000256" key="1">
    <source>
        <dbReference type="SAM" id="MobiDB-lite"/>
    </source>
</evidence>
<evidence type="ECO:0000313" key="2">
    <source>
        <dbReference type="EMBL" id="CAG8649702.1"/>
    </source>
</evidence>
<dbReference type="AlphaFoldDB" id="A0A9N9H371"/>
<feature type="region of interest" description="Disordered" evidence="1">
    <location>
        <begin position="27"/>
        <end position="50"/>
    </location>
</feature>
<accession>A0A9N9H371</accession>
<gene>
    <name evidence="2" type="ORF">POCULU_LOCUS9881</name>
</gene>
<dbReference type="EMBL" id="CAJVPJ010004210">
    <property type="protein sequence ID" value="CAG8649702.1"/>
    <property type="molecule type" value="Genomic_DNA"/>
</dbReference>
<sequence>MNDFMDRVYQLYHMHSSSFHVTTKDIRRSSRIEASKRRPSHRRTMGDGSYRRLSRRIEQLTGGGSGDTMLGIVDSVL</sequence>
<comment type="caution">
    <text evidence="2">The sequence shown here is derived from an EMBL/GenBank/DDBJ whole genome shotgun (WGS) entry which is preliminary data.</text>
</comment>
<reference evidence="2" key="1">
    <citation type="submission" date="2021-06" db="EMBL/GenBank/DDBJ databases">
        <authorList>
            <person name="Kallberg Y."/>
            <person name="Tangrot J."/>
            <person name="Rosling A."/>
        </authorList>
    </citation>
    <scope>NUCLEOTIDE SEQUENCE</scope>
    <source>
        <strain evidence="2">IA702</strain>
    </source>
</reference>
<dbReference type="Proteomes" id="UP000789572">
    <property type="component" value="Unassembled WGS sequence"/>
</dbReference>
<name>A0A9N9H371_9GLOM</name>
<feature type="non-terminal residue" evidence="2">
    <location>
        <position position="77"/>
    </location>
</feature>
<protein>
    <submittedName>
        <fullName evidence="2">4757_t:CDS:1</fullName>
    </submittedName>
</protein>
<feature type="compositionally biased region" description="Basic and acidic residues" evidence="1">
    <location>
        <begin position="27"/>
        <end position="36"/>
    </location>
</feature>
<evidence type="ECO:0000313" key="3">
    <source>
        <dbReference type="Proteomes" id="UP000789572"/>
    </source>
</evidence>
<organism evidence="2 3">
    <name type="scientific">Paraglomus occultum</name>
    <dbReference type="NCBI Taxonomy" id="144539"/>
    <lineage>
        <taxon>Eukaryota</taxon>
        <taxon>Fungi</taxon>
        <taxon>Fungi incertae sedis</taxon>
        <taxon>Mucoromycota</taxon>
        <taxon>Glomeromycotina</taxon>
        <taxon>Glomeromycetes</taxon>
        <taxon>Paraglomerales</taxon>
        <taxon>Paraglomeraceae</taxon>
        <taxon>Paraglomus</taxon>
    </lineage>
</organism>
<proteinExistence type="predicted"/>
<keyword evidence="3" id="KW-1185">Reference proteome</keyword>